<dbReference type="Proteomes" id="UP000267096">
    <property type="component" value="Unassembled WGS sequence"/>
</dbReference>
<proteinExistence type="predicted"/>
<reference evidence="1 2" key="1">
    <citation type="submission" date="2018-11" db="EMBL/GenBank/DDBJ databases">
        <authorList>
            <consortium name="Pathogen Informatics"/>
        </authorList>
    </citation>
    <scope>NUCLEOTIDE SEQUENCE [LARGE SCALE GENOMIC DNA]</scope>
</reference>
<evidence type="ECO:0000313" key="1">
    <source>
        <dbReference type="EMBL" id="VDK38330.1"/>
    </source>
</evidence>
<dbReference type="AlphaFoldDB" id="A0A3P6Q244"/>
<evidence type="ECO:0000313" key="2">
    <source>
        <dbReference type="Proteomes" id="UP000267096"/>
    </source>
</evidence>
<accession>A0A3P6Q244</accession>
<dbReference type="EMBL" id="UYRR01027860">
    <property type="protein sequence ID" value="VDK38330.1"/>
    <property type="molecule type" value="Genomic_DNA"/>
</dbReference>
<protein>
    <submittedName>
        <fullName evidence="1">Uncharacterized protein</fullName>
    </submittedName>
</protein>
<gene>
    <name evidence="1" type="ORF">ASIM_LOCUS9279</name>
</gene>
<keyword evidence="2" id="KW-1185">Reference proteome</keyword>
<organism evidence="1 2">
    <name type="scientific">Anisakis simplex</name>
    <name type="common">Herring worm</name>
    <dbReference type="NCBI Taxonomy" id="6269"/>
    <lineage>
        <taxon>Eukaryota</taxon>
        <taxon>Metazoa</taxon>
        <taxon>Ecdysozoa</taxon>
        <taxon>Nematoda</taxon>
        <taxon>Chromadorea</taxon>
        <taxon>Rhabditida</taxon>
        <taxon>Spirurina</taxon>
        <taxon>Ascaridomorpha</taxon>
        <taxon>Ascaridoidea</taxon>
        <taxon>Anisakidae</taxon>
        <taxon>Anisakis</taxon>
        <taxon>Anisakis simplex complex</taxon>
    </lineage>
</organism>
<name>A0A3P6Q244_ANISI</name>
<sequence>MSDEMDSNMAALIGYANDRARIYHRLNDRISFFNELDQVCSILKIIPPCFPTRFETWKLWKTGSFS</sequence>